<protein>
    <submittedName>
        <fullName evidence="2">Uncharacterized protein</fullName>
    </submittedName>
</protein>
<dbReference type="InterPro" id="IPR058440">
    <property type="entry name" value="DUF8127"/>
</dbReference>
<dbReference type="AlphaFoldDB" id="M0FQA4"/>
<dbReference type="Pfam" id="PF26448">
    <property type="entry name" value="DUF8127"/>
    <property type="match status" value="1"/>
</dbReference>
<feature type="transmembrane region" description="Helical" evidence="1">
    <location>
        <begin position="199"/>
        <end position="218"/>
    </location>
</feature>
<feature type="transmembrane region" description="Helical" evidence="1">
    <location>
        <begin position="12"/>
        <end position="31"/>
    </location>
</feature>
<dbReference type="EMBL" id="AOJO01000003">
    <property type="protein sequence ID" value="ELZ62236.1"/>
    <property type="molecule type" value="Genomic_DNA"/>
</dbReference>
<evidence type="ECO:0000313" key="3">
    <source>
        <dbReference type="Proteomes" id="UP000011689"/>
    </source>
</evidence>
<keyword evidence="1" id="KW-0812">Transmembrane</keyword>
<gene>
    <name evidence="2" type="ORF">C467_00187</name>
</gene>
<accession>M0FQA4</accession>
<evidence type="ECO:0000256" key="1">
    <source>
        <dbReference type="SAM" id="Phobius"/>
    </source>
</evidence>
<keyword evidence="1" id="KW-1133">Transmembrane helix</keyword>
<evidence type="ECO:0000313" key="2">
    <source>
        <dbReference type="EMBL" id="ELZ62236.1"/>
    </source>
</evidence>
<keyword evidence="1" id="KW-0472">Membrane</keyword>
<reference evidence="2 3" key="1">
    <citation type="journal article" date="2014" name="PLoS Genet.">
        <title>Phylogenetically driven sequencing of extremely halophilic archaea reveals strategies for static and dynamic osmo-response.</title>
        <authorList>
            <person name="Becker E.A."/>
            <person name="Seitzer P.M."/>
            <person name="Tritt A."/>
            <person name="Larsen D."/>
            <person name="Krusor M."/>
            <person name="Yao A.I."/>
            <person name="Wu D."/>
            <person name="Madern D."/>
            <person name="Eisen J.A."/>
            <person name="Darling A.E."/>
            <person name="Facciotti M.T."/>
        </authorList>
    </citation>
    <scope>NUCLEOTIDE SEQUENCE [LARGE SCALE GENOMIC DNA]</scope>
    <source>
        <strain evidence="2 3">ATCC 700873</strain>
    </source>
</reference>
<name>M0FQA4_9EURY</name>
<dbReference type="OrthoDB" id="238674at2157"/>
<dbReference type="Proteomes" id="UP000011689">
    <property type="component" value="Unassembled WGS sequence"/>
</dbReference>
<organism evidence="2 3">
    <name type="scientific">Halorubrum hochstenium ATCC 700873</name>
    <dbReference type="NCBI Taxonomy" id="1227481"/>
    <lineage>
        <taxon>Archaea</taxon>
        <taxon>Methanobacteriati</taxon>
        <taxon>Methanobacteriota</taxon>
        <taxon>Stenosarchaea group</taxon>
        <taxon>Halobacteria</taxon>
        <taxon>Halobacteriales</taxon>
        <taxon>Haloferacaceae</taxon>
        <taxon>Halorubrum</taxon>
    </lineage>
</organism>
<keyword evidence="3" id="KW-1185">Reference proteome</keyword>
<dbReference type="STRING" id="1227481.C467_00187"/>
<dbReference type="RefSeq" id="WP_008580576.1">
    <property type="nucleotide sequence ID" value="NZ_AOJO01000003.1"/>
</dbReference>
<proteinExistence type="predicted"/>
<dbReference type="GeneID" id="72715070"/>
<comment type="caution">
    <text evidence="2">The sequence shown here is derived from an EMBL/GenBank/DDBJ whole genome shotgun (WGS) entry which is preliminary data.</text>
</comment>
<sequence length="227" mass="25193">MDWSSVTQYRGEAAIVVGFILLLNPLIVGAFDIGDPDRYRYEASEVSFSANGTYTFSTNPVALDSEVACFGDEPSRSCVLERAIHTNGGITYDGPTELFIHNEYSYVHIWEEGFFQPVSEERANGTVWYGLEAVSQEEALKYIATPLERTDKGVRTAIETGAYETSDELSGAHELVQADDSYYVVYPTVVQDHGGTERSLTVVVLQWLLGIAGAILILRGQRHRIVR</sequence>